<feature type="compositionally biased region" description="Pro residues" evidence="1">
    <location>
        <begin position="107"/>
        <end position="121"/>
    </location>
</feature>
<evidence type="ECO:0000256" key="1">
    <source>
        <dbReference type="SAM" id="MobiDB-lite"/>
    </source>
</evidence>
<keyword evidence="2" id="KW-1133">Transmembrane helix</keyword>
<dbReference type="Proteomes" id="UP000694415">
    <property type="component" value="Unplaced"/>
</dbReference>
<dbReference type="GeneTree" id="ENSGT00730000111785"/>
<reference evidence="4" key="1">
    <citation type="submission" date="2025-08" db="UniProtKB">
        <authorList>
            <consortium name="Ensembl"/>
        </authorList>
    </citation>
    <scope>IDENTIFICATION</scope>
</reference>
<feature type="transmembrane region" description="Helical" evidence="2">
    <location>
        <begin position="57"/>
        <end position="78"/>
    </location>
</feature>
<accession>A0A8C6IHP8</accession>
<organism evidence="4 5">
    <name type="scientific">Mus spicilegus</name>
    <name type="common">Mound-building mouse</name>
    <dbReference type="NCBI Taxonomy" id="10103"/>
    <lineage>
        <taxon>Eukaryota</taxon>
        <taxon>Metazoa</taxon>
        <taxon>Chordata</taxon>
        <taxon>Craniata</taxon>
        <taxon>Vertebrata</taxon>
        <taxon>Euteleostomi</taxon>
        <taxon>Mammalia</taxon>
        <taxon>Eutheria</taxon>
        <taxon>Euarchontoglires</taxon>
        <taxon>Glires</taxon>
        <taxon>Rodentia</taxon>
        <taxon>Myomorpha</taxon>
        <taxon>Muroidea</taxon>
        <taxon>Muridae</taxon>
        <taxon>Murinae</taxon>
        <taxon>Mus</taxon>
        <taxon>Mus</taxon>
    </lineage>
</organism>
<keyword evidence="5" id="KW-1185">Reference proteome</keyword>
<dbReference type="PANTHER" id="PTHR35349">
    <property type="entry name" value="DYNACTIN-ASSOCIATED PROTEIN"/>
    <property type="match status" value="1"/>
</dbReference>
<dbReference type="InterPro" id="IPR031379">
    <property type="entry name" value="CLLAC"/>
</dbReference>
<dbReference type="GO" id="GO:0005794">
    <property type="term" value="C:Golgi apparatus"/>
    <property type="evidence" value="ECO:0007669"/>
    <property type="project" value="TreeGrafter"/>
</dbReference>
<dbReference type="PANTHER" id="PTHR35349:SF5">
    <property type="entry name" value="DYNACTIN ASSOCIATED PROTEIN"/>
    <property type="match status" value="1"/>
</dbReference>
<feature type="compositionally biased region" description="Low complexity" evidence="1">
    <location>
        <begin position="122"/>
        <end position="135"/>
    </location>
</feature>
<keyword evidence="2" id="KW-0472">Membrane</keyword>
<dbReference type="GO" id="GO:0005886">
    <property type="term" value="C:plasma membrane"/>
    <property type="evidence" value="ECO:0007669"/>
    <property type="project" value="TreeGrafter"/>
</dbReference>
<sequence length="161" mass="17549">MVRKQQQYTLNVEQNVAEQLLRSPYCSTEGTHCDCRSHHVTCELHQVTKNRCSLWKVFLICLLACLVATSITALAFYFGPLGNSNNTTIVIHTDGRSCQDPCASPSTPSPTTIPSPGPDTTPSPTNTTTPALPTTLPTITTVMTSTSTEHDVEIELDDEQI</sequence>
<dbReference type="Pfam" id="PF15675">
    <property type="entry name" value="CLLAC"/>
    <property type="match status" value="1"/>
</dbReference>
<name>A0A8C6IHP8_MUSSI</name>
<dbReference type="AlphaFoldDB" id="A0A8C6IHP8"/>
<evidence type="ECO:0000256" key="2">
    <source>
        <dbReference type="SAM" id="Phobius"/>
    </source>
</evidence>
<evidence type="ECO:0000259" key="3">
    <source>
        <dbReference type="Pfam" id="PF15675"/>
    </source>
</evidence>
<dbReference type="Ensembl" id="ENSMSIT00000046718.1">
    <property type="protein sequence ID" value="ENSMSIP00000037045.1"/>
    <property type="gene ID" value="ENSMSIG00000030873.1"/>
</dbReference>
<protein>
    <submittedName>
        <fullName evidence="4">Dynactin associated protein</fullName>
    </submittedName>
</protein>
<proteinExistence type="predicted"/>
<dbReference type="InterPro" id="IPR053297">
    <property type="entry name" value="Dynactin-associated"/>
</dbReference>
<keyword evidence="2" id="KW-0812">Transmembrane</keyword>
<feature type="domain" description="CLLAC-motif containing" evidence="3">
    <location>
        <begin position="51"/>
        <end position="78"/>
    </location>
</feature>
<evidence type="ECO:0000313" key="4">
    <source>
        <dbReference type="Ensembl" id="ENSMSIP00000037045.1"/>
    </source>
</evidence>
<evidence type="ECO:0000313" key="5">
    <source>
        <dbReference type="Proteomes" id="UP000694415"/>
    </source>
</evidence>
<feature type="region of interest" description="Disordered" evidence="1">
    <location>
        <begin position="100"/>
        <end position="135"/>
    </location>
</feature>
<reference evidence="4" key="2">
    <citation type="submission" date="2025-09" db="UniProtKB">
        <authorList>
            <consortium name="Ensembl"/>
        </authorList>
    </citation>
    <scope>IDENTIFICATION</scope>
</reference>